<comment type="caution">
    <text evidence="1">The sequence shown here is derived from an EMBL/GenBank/DDBJ whole genome shotgun (WGS) entry which is preliminary data.</text>
</comment>
<keyword evidence="2" id="KW-1185">Reference proteome</keyword>
<dbReference type="Proteomes" id="UP001241377">
    <property type="component" value="Unassembled WGS sequence"/>
</dbReference>
<name>A0ACC2WR37_9TREE</name>
<proteinExistence type="predicted"/>
<evidence type="ECO:0000313" key="2">
    <source>
        <dbReference type="Proteomes" id="UP001241377"/>
    </source>
</evidence>
<reference evidence="1" key="1">
    <citation type="submission" date="2023-04" db="EMBL/GenBank/DDBJ databases">
        <title>Draft Genome sequencing of Naganishia species isolated from polar environments using Oxford Nanopore Technology.</title>
        <authorList>
            <person name="Leo P."/>
            <person name="Venkateswaran K."/>
        </authorList>
    </citation>
    <scope>NUCLEOTIDE SEQUENCE</scope>
    <source>
        <strain evidence="1">MNA-CCFEE 5261</strain>
    </source>
</reference>
<protein>
    <submittedName>
        <fullName evidence="1">Uncharacterized protein</fullName>
    </submittedName>
</protein>
<accession>A0ACC2WR37</accession>
<gene>
    <name evidence="1" type="ORF">QFC19_000133</name>
</gene>
<sequence>MTLPQTRPGTESPLANSSLTGTPPSRIAPRTVSSFPAEVEHAPGISHDHSVPLATVQWVAMIVKVLLDDSSMGSSEEAVQIMKKEGGDLTGQERLK</sequence>
<organism evidence="1 2">
    <name type="scientific">Naganishia cerealis</name>
    <dbReference type="NCBI Taxonomy" id="610337"/>
    <lineage>
        <taxon>Eukaryota</taxon>
        <taxon>Fungi</taxon>
        <taxon>Dikarya</taxon>
        <taxon>Basidiomycota</taxon>
        <taxon>Agaricomycotina</taxon>
        <taxon>Tremellomycetes</taxon>
        <taxon>Filobasidiales</taxon>
        <taxon>Filobasidiaceae</taxon>
        <taxon>Naganishia</taxon>
    </lineage>
</organism>
<dbReference type="EMBL" id="JASBWR010000001">
    <property type="protein sequence ID" value="KAJ9113938.1"/>
    <property type="molecule type" value="Genomic_DNA"/>
</dbReference>
<evidence type="ECO:0000313" key="1">
    <source>
        <dbReference type="EMBL" id="KAJ9113938.1"/>
    </source>
</evidence>